<sequence>MALHTLSSSLLVLVLLFIRQLVVLSQARSRALSITFFWSPSLILPFRFVLHGRPRLCIARPPAPSLRCFLTQSALVVGDVILLLCRALVHRDTFRMPLASSRGDPICGTPRGAGGIPVSSNLPSGCCPWSWLFPSKTWMRTPGGWRVGGEDLRLFGGDGGVAFNQRRHDSSGRLDAQGQRRHVQQQQILNVAEVSPGEWRPGQRHRRPPPRLG</sequence>
<evidence type="ECO:0000313" key="4">
    <source>
        <dbReference type="Proteomes" id="UP000327493"/>
    </source>
</evidence>
<keyword evidence="4" id="KW-1185">Reference proteome</keyword>
<feature type="signal peptide" evidence="2">
    <location>
        <begin position="1"/>
        <end position="27"/>
    </location>
</feature>
<keyword evidence="2" id="KW-0732">Signal</keyword>
<comment type="caution">
    <text evidence="3">The sequence shown here is derived from an EMBL/GenBank/DDBJ whole genome shotgun (WGS) entry which is preliminary data.</text>
</comment>
<dbReference type="AlphaFoldDB" id="A0A5J5CRL9"/>
<evidence type="ECO:0000256" key="2">
    <source>
        <dbReference type="SAM" id="SignalP"/>
    </source>
</evidence>
<evidence type="ECO:0008006" key="5">
    <source>
        <dbReference type="Google" id="ProtNLM"/>
    </source>
</evidence>
<dbReference type="InterPro" id="IPR019651">
    <property type="entry name" value="Glutamate_DH_NAD-spec"/>
</dbReference>
<feature type="chain" id="PRO_5023862333" description="Secreted protein" evidence="2">
    <location>
        <begin position="28"/>
        <end position="213"/>
    </location>
</feature>
<feature type="compositionally biased region" description="Basic residues" evidence="1">
    <location>
        <begin position="202"/>
        <end position="213"/>
    </location>
</feature>
<protein>
    <recommendedName>
        <fullName evidence="5">Secreted protein</fullName>
    </recommendedName>
</protein>
<reference evidence="3 4" key="1">
    <citation type="submission" date="2019-08" db="EMBL/GenBank/DDBJ databases">
        <title>A chromosome-level genome assembly, high-density linkage maps, and genome scans reveal the genomic architecture of hybrid incompatibilities underlying speciation via character displacement in darters (Percidae: Etheostominae).</title>
        <authorList>
            <person name="Moran R.L."/>
            <person name="Catchen J.M."/>
            <person name="Fuller R.C."/>
        </authorList>
    </citation>
    <scope>NUCLEOTIDE SEQUENCE [LARGE SCALE GENOMIC DNA]</scope>
    <source>
        <strain evidence="3">EspeVRDwgs_2016</strain>
        <tissue evidence="3">Muscle</tissue>
    </source>
</reference>
<dbReference type="Proteomes" id="UP000327493">
    <property type="component" value="Chromosome 15"/>
</dbReference>
<organism evidence="3 4">
    <name type="scientific">Etheostoma spectabile</name>
    <name type="common">orangethroat darter</name>
    <dbReference type="NCBI Taxonomy" id="54343"/>
    <lineage>
        <taxon>Eukaryota</taxon>
        <taxon>Metazoa</taxon>
        <taxon>Chordata</taxon>
        <taxon>Craniata</taxon>
        <taxon>Vertebrata</taxon>
        <taxon>Euteleostomi</taxon>
        <taxon>Actinopterygii</taxon>
        <taxon>Neopterygii</taxon>
        <taxon>Teleostei</taxon>
        <taxon>Neoteleostei</taxon>
        <taxon>Acanthomorphata</taxon>
        <taxon>Eupercaria</taxon>
        <taxon>Perciformes</taxon>
        <taxon>Percoidei</taxon>
        <taxon>Percidae</taxon>
        <taxon>Etheostomatinae</taxon>
        <taxon>Etheostoma</taxon>
    </lineage>
</organism>
<evidence type="ECO:0000256" key="1">
    <source>
        <dbReference type="SAM" id="MobiDB-lite"/>
    </source>
</evidence>
<dbReference type="EMBL" id="VOFY01000015">
    <property type="protein sequence ID" value="KAA8584862.1"/>
    <property type="molecule type" value="Genomic_DNA"/>
</dbReference>
<accession>A0A5J5CRL9</accession>
<feature type="region of interest" description="Disordered" evidence="1">
    <location>
        <begin position="193"/>
        <end position="213"/>
    </location>
</feature>
<proteinExistence type="predicted"/>
<dbReference type="Pfam" id="PF10712">
    <property type="entry name" value="NAD-GH"/>
    <property type="match status" value="1"/>
</dbReference>
<gene>
    <name evidence="3" type="ORF">FQN60_003556</name>
</gene>
<name>A0A5J5CRL9_9PERO</name>
<evidence type="ECO:0000313" key="3">
    <source>
        <dbReference type="EMBL" id="KAA8584862.1"/>
    </source>
</evidence>